<dbReference type="Pfam" id="PF00005">
    <property type="entry name" value="ABC_tran"/>
    <property type="match status" value="2"/>
</dbReference>
<evidence type="ECO:0000256" key="7">
    <source>
        <dbReference type="ARBA" id="ARBA00023136"/>
    </source>
</evidence>
<organism evidence="9 10">
    <name type="scientific">Rhizobium aquaticum</name>
    <dbReference type="NCBI Taxonomy" id="1549636"/>
    <lineage>
        <taxon>Bacteria</taxon>
        <taxon>Pseudomonadati</taxon>
        <taxon>Pseudomonadota</taxon>
        <taxon>Alphaproteobacteria</taxon>
        <taxon>Hyphomicrobiales</taxon>
        <taxon>Rhizobiaceae</taxon>
        <taxon>Rhizobium/Agrobacterium group</taxon>
        <taxon>Rhizobium</taxon>
    </lineage>
</organism>
<dbReference type="InterPro" id="IPR003593">
    <property type="entry name" value="AAA+_ATPase"/>
</dbReference>
<evidence type="ECO:0000256" key="2">
    <source>
        <dbReference type="ARBA" id="ARBA00022448"/>
    </source>
</evidence>
<comment type="caution">
    <text evidence="9">The sequence shown here is derived from an EMBL/GenBank/DDBJ whole genome shotgun (WGS) entry which is preliminary data.</text>
</comment>
<dbReference type="InterPro" id="IPR003439">
    <property type="entry name" value="ABC_transporter-like_ATP-bd"/>
</dbReference>
<keyword evidence="3 9" id="KW-0762">Sugar transport</keyword>
<keyword evidence="4" id="KW-0677">Repeat</keyword>
<accession>A0ABV2J6I8</accession>
<feature type="domain" description="ABC transporter" evidence="8">
    <location>
        <begin position="269"/>
        <end position="513"/>
    </location>
</feature>
<evidence type="ECO:0000313" key="10">
    <source>
        <dbReference type="Proteomes" id="UP001549047"/>
    </source>
</evidence>
<keyword evidence="7" id="KW-0472">Membrane</keyword>
<gene>
    <name evidence="9" type="ORF">ABID16_004597</name>
</gene>
<proteinExistence type="inferred from homology"/>
<evidence type="ECO:0000256" key="6">
    <source>
        <dbReference type="ARBA" id="ARBA00022840"/>
    </source>
</evidence>
<dbReference type="InterPro" id="IPR027417">
    <property type="entry name" value="P-loop_NTPase"/>
</dbReference>
<evidence type="ECO:0000256" key="1">
    <source>
        <dbReference type="ARBA" id="ARBA00005417"/>
    </source>
</evidence>
<dbReference type="CDD" id="cd03216">
    <property type="entry name" value="ABC_Carb_Monos_I"/>
    <property type="match status" value="1"/>
</dbReference>
<protein>
    <submittedName>
        <fullName evidence="9">ABC-type sugar transport system ATPase subunit</fullName>
    </submittedName>
</protein>
<evidence type="ECO:0000259" key="8">
    <source>
        <dbReference type="PROSITE" id="PS50893"/>
    </source>
</evidence>
<dbReference type="EMBL" id="JBEPMB010000015">
    <property type="protein sequence ID" value="MET3616248.1"/>
    <property type="molecule type" value="Genomic_DNA"/>
</dbReference>
<dbReference type="Gene3D" id="3.40.50.300">
    <property type="entry name" value="P-loop containing nucleotide triphosphate hydrolases"/>
    <property type="match status" value="2"/>
</dbReference>
<keyword evidence="2" id="KW-0813">Transport</keyword>
<comment type="similarity">
    <text evidence="1">Belongs to the ABC transporter superfamily.</text>
</comment>
<evidence type="ECO:0000313" key="9">
    <source>
        <dbReference type="EMBL" id="MET3616248.1"/>
    </source>
</evidence>
<dbReference type="PANTHER" id="PTHR43790">
    <property type="entry name" value="CARBOHYDRATE TRANSPORT ATP-BINDING PROTEIN MG119-RELATED"/>
    <property type="match status" value="1"/>
</dbReference>
<dbReference type="SUPFAM" id="SSF52540">
    <property type="entry name" value="P-loop containing nucleoside triphosphate hydrolases"/>
    <property type="match status" value="2"/>
</dbReference>
<evidence type="ECO:0000256" key="5">
    <source>
        <dbReference type="ARBA" id="ARBA00022741"/>
    </source>
</evidence>
<dbReference type="PANTHER" id="PTHR43790:SF9">
    <property type="entry name" value="GALACTOFURANOSE TRANSPORTER ATP-BINDING PROTEIN YTFR"/>
    <property type="match status" value="1"/>
</dbReference>
<dbReference type="InterPro" id="IPR050107">
    <property type="entry name" value="ABC_carbohydrate_import_ATPase"/>
</dbReference>
<keyword evidence="5" id="KW-0547">Nucleotide-binding</keyword>
<dbReference type="PROSITE" id="PS50893">
    <property type="entry name" value="ABC_TRANSPORTER_2"/>
    <property type="match status" value="2"/>
</dbReference>
<dbReference type="InterPro" id="IPR017871">
    <property type="entry name" value="ABC_transporter-like_CS"/>
</dbReference>
<dbReference type="RefSeq" id="WP_354558706.1">
    <property type="nucleotide sequence ID" value="NZ_JBEPMB010000015.1"/>
</dbReference>
<reference evidence="9 10" key="1">
    <citation type="submission" date="2024-06" db="EMBL/GenBank/DDBJ databases">
        <title>Genomic Encyclopedia of Type Strains, Phase IV (KMG-IV): sequencing the most valuable type-strain genomes for metagenomic binning, comparative biology and taxonomic classification.</title>
        <authorList>
            <person name="Goeker M."/>
        </authorList>
    </citation>
    <scope>NUCLEOTIDE SEQUENCE [LARGE SCALE GENOMIC DNA]</scope>
    <source>
        <strain evidence="9 10">DSM 29780</strain>
    </source>
</reference>
<name>A0ABV2J6I8_9HYPH</name>
<evidence type="ECO:0000256" key="4">
    <source>
        <dbReference type="ARBA" id="ARBA00022737"/>
    </source>
</evidence>
<keyword evidence="6" id="KW-0067">ATP-binding</keyword>
<dbReference type="CDD" id="cd03215">
    <property type="entry name" value="ABC_Carb_Monos_II"/>
    <property type="match status" value="1"/>
</dbReference>
<evidence type="ECO:0000256" key="3">
    <source>
        <dbReference type="ARBA" id="ARBA00022597"/>
    </source>
</evidence>
<dbReference type="Proteomes" id="UP001549047">
    <property type="component" value="Unassembled WGS sequence"/>
</dbReference>
<dbReference type="PROSITE" id="PS00211">
    <property type="entry name" value="ABC_TRANSPORTER_1"/>
    <property type="match status" value="1"/>
</dbReference>
<feature type="domain" description="ABC transporter" evidence="8">
    <location>
        <begin position="22"/>
        <end position="257"/>
    </location>
</feature>
<keyword evidence="10" id="KW-1185">Reference proteome</keyword>
<dbReference type="SMART" id="SM00382">
    <property type="entry name" value="AAA"/>
    <property type="match status" value="2"/>
</dbReference>
<sequence length="519" mass="55608">MSASQQSAAAEARHTGTAAPLLQLLNIEKRYGLNHVLKGVNLTLEGGSVHGLLGENGAGKSTLMKVVFGLVQPDSGTIEHGRHGMVRIVDPRHALSLGIGLVSQELNLVPQLDVAQNMFLGATGALGLIPRAELRQRAARILSELAPHIDVTAQVDRLGMADRQLVEIARTLAKGGEIIAFDEPTSSLTPNERDNLFAVIRSLKAAGKAIIYISHRMDEIRAICDTITILRDGKVILCDQVARHDDQAINEMITGRQLGAVMRQGHNAVSATGPVMLELKHVSTKRIADISLSVRAGEILGLAGLVGSGRSATLRAIFGIDPVTRGEIHVGGAPARIGNSNDAIECGIAYIPEDRRGKAIIPMMSIEGNFGLANQKRFSLFGFTKAAERKAAIRNYVKEMGIKPGDIRLPLGNLSGGNQQKVVIARWLQTQARVLLFDEPTRGIDVGAKAEMYALLRDLAAKGAAIIVVSSELPEVLLLSDRIATMNKGRVFSIEANGEGMTEEYLLGKMAGETQNVQE</sequence>